<name>A0A284S4K3_ARMOS</name>
<proteinExistence type="predicted"/>
<evidence type="ECO:0008006" key="4">
    <source>
        <dbReference type="Google" id="ProtNLM"/>
    </source>
</evidence>
<reference evidence="3" key="1">
    <citation type="journal article" date="2017" name="Nat. Ecol. Evol.">
        <title>Genome expansion and lineage-specific genetic innovations in the forest pathogenic fungi Armillaria.</title>
        <authorList>
            <person name="Sipos G."/>
            <person name="Prasanna A.N."/>
            <person name="Walter M.C."/>
            <person name="O'Connor E."/>
            <person name="Balint B."/>
            <person name="Krizsan K."/>
            <person name="Kiss B."/>
            <person name="Hess J."/>
            <person name="Varga T."/>
            <person name="Slot J."/>
            <person name="Riley R."/>
            <person name="Boka B."/>
            <person name="Rigling D."/>
            <person name="Barry K."/>
            <person name="Lee J."/>
            <person name="Mihaltcheva S."/>
            <person name="LaButti K."/>
            <person name="Lipzen A."/>
            <person name="Waldron R."/>
            <person name="Moloney N.M."/>
            <person name="Sperisen C."/>
            <person name="Kredics L."/>
            <person name="Vagvoelgyi C."/>
            <person name="Patrignani A."/>
            <person name="Fitzpatrick D."/>
            <person name="Nagy I."/>
            <person name="Doyle S."/>
            <person name="Anderson J.B."/>
            <person name="Grigoriev I.V."/>
            <person name="Gueldener U."/>
            <person name="Muensterkoetter M."/>
            <person name="Nagy L.G."/>
        </authorList>
    </citation>
    <scope>NUCLEOTIDE SEQUENCE [LARGE SCALE GENOMIC DNA]</scope>
    <source>
        <strain evidence="3">C18/9</strain>
    </source>
</reference>
<evidence type="ECO:0000256" key="1">
    <source>
        <dbReference type="SAM" id="SignalP"/>
    </source>
</evidence>
<evidence type="ECO:0000313" key="3">
    <source>
        <dbReference type="Proteomes" id="UP000219338"/>
    </source>
</evidence>
<dbReference type="OrthoDB" id="2564904at2759"/>
<gene>
    <name evidence="2" type="ORF">ARMOST_19456</name>
</gene>
<evidence type="ECO:0000313" key="2">
    <source>
        <dbReference type="EMBL" id="SJL15944.1"/>
    </source>
</evidence>
<dbReference type="AlphaFoldDB" id="A0A284S4K3"/>
<feature type="signal peptide" evidence="1">
    <location>
        <begin position="1"/>
        <end position="21"/>
    </location>
</feature>
<sequence length="302" mass="32051">MYRPAVALFLAGTLLIAGTHYTGIYPQDTAPDRTELGQTRVPVLFILDALGSDAGLVNAIDDLYVAHSIRRALTLIDTKAVCWPRLLQAPQIWYQERIKVSWCLKSGHGTRVIPEGMITGARFLQTPEFVQITGTGDFTKLNVPLDDARGELDPNGSDLIVRVFVSLTLCDTDIILISEHPPGGLVFSSAFSSTGTQTQQSFMGSNEFCFKACGPAGKMAAGFCNEINSRIGCARNMPASGVFDSCNGDSGEPMGTATFQQGDASAPIPSSSQCTTVSSIGGATATISASVNSSHMLPIFLC</sequence>
<keyword evidence="3" id="KW-1185">Reference proteome</keyword>
<dbReference type="STRING" id="47428.A0A284S4K3"/>
<organism evidence="2 3">
    <name type="scientific">Armillaria ostoyae</name>
    <name type="common">Armillaria root rot fungus</name>
    <dbReference type="NCBI Taxonomy" id="47428"/>
    <lineage>
        <taxon>Eukaryota</taxon>
        <taxon>Fungi</taxon>
        <taxon>Dikarya</taxon>
        <taxon>Basidiomycota</taxon>
        <taxon>Agaricomycotina</taxon>
        <taxon>Agaricomycetes</taxon>
        <taxon>Agaricomycetidae</taxon>
        <taxon>Agaricales</taxon>
        <taxon>Marasmiineae</taxon>
        <taxon>Physalacriaceae</taxon>
        <taxon>Armillaria</taxon>
    </lineage>
</organism>
<accession>A0A284S4K3</accession>
<dbReference type="EMBL" id="FUEG01000032">
    <property type="protein sequence ID" value="SJL15944.1"/>
    <property type="molecule type" value="Genomic_DNA"/>
</dbReference>
<protein>
    <recommendedName>
        <fullName evidence="4">Peptidase S1 domain-containing protein</fullName>
    </recommendedName>
</protein>
<keyword evidence="1" id="KW-0732">Signal</keyword>
<feature type="chain" id="PRO_5012018240" description="Peptidase S1 domain-containing protein" evidence="1">
    <location>
        <begin position="22"/>
        <end position="302"/>
    </location>
</feature>
<dbReference type="Proteomes" id="UP000219338">
    <property type="component" value="Unassembled WGS sequence"/>
</dbReference>